<accession>A0A3S5ALI1</accession>
<keyword evidence="2" id="KW-1185">Reference proteome</keyword>
<name>A0A3S5ALI1_9PLAT</name>
<evidence type="ECO:0000313" key="2">
    <source>
        <dbReference type="Proteomes" id="UP000784294"/>
    </source>
</evidence>
<evidence type="ECO:0000313" key="1">
    <source>
        <dbReference type="EMBL" id="VEL39880.1"/>
    </source>
</evidence>
<gene>
    <name evidence="1" type="ORF">PXEA_LOCUS33320</name>
</gene>
<reference evidence="1" key="1">
    <citation type="submission" date="2018-11" db="EMBL/GenBank/DDBJ databases">
        <authorList>
            <consortium name="Pathogen Informatics"/>
        </authorList>
    </citation>
    <scope>NUCLEOTIDE SEQUENCE</scope>
</reference>
<organism evidence="1 2">
    <name type="scientific">Protopolystoma xenopodis</name>
    <dbReference type="NCBI Taxonomy" id="117903"/>
    <lineage>
        <taxon>Eukaryota</taxon>
        <taxon>Metazoa</taxon>
        <taxon>Spiralia</taxon>
        <taxon>Lophotrochozoa</taxon>
        <taxon>Platyhelminthes</taxon>
        <taxon>Monogenea</taxon>
        <taxon>Polyopisthocotylea</taxon>
        <taxon>Polystomatidea</taxon>
        <taxon>Polystomatidae</taxon>
        <taxon>Protopolystoma</taxon>
    </lineage>
</organism>
<dbReference type="EMBL" id="CAAALY010262851">
    <property type="protein sequence ID" value="VEL39880.1"/>
    <property type="molecule type" value="Genomic_DNA"/>
</dbReference>
<dbReference type="Proteomes" id="UP000784294">
    <property type="component" value="Unassembled WGS sequence"/>
</dbReference>
<dbReference type="AlphaFoldDB" id="A0A3S5ALI1"/>
<proteinExistence type="predicted"/>
<protein>
    <submittedName>
        <fullName evidence="1">Uncharacterized protein</fullName>
    </submittedName>
</protein>
<sequence length="78" mass="8912">MAKLTDDADYDAGEIFENVPSPLSNAGNHDNYYGRRLRTRCLPLSPPDNKINIPEQIRPYFTNDPHVRMRACHEVGKV</sequence>
<comment type="caution">
    <text evidence="1">The sequence shown here is derived from an EMBL/GenBank/DDBJ whole genome shotgun (WGS) entry which is preliminary data.</text>
</comment>